<gene>
    <name evidence="5" type="ORF">EHS25_005833</name>
</gene>
<reference evidence="5 6" key="1">
    <citation type="submission" date="2018-11" db="EMBL/GenBank/DDBJ databases">
        <title>Genome sequence of Saitozyma podzolica DSM 27192.</title>
        <authorList>
            <person name="Aliyu H."/>
            <person name="Gorte O."/>
            <person name="Ochsenreither K."/>
        </authorList>
    </citation>
    <scope>NUCLEOTIDE SEQUENCE [LARGE SCALE GENOMIC DNA]</scope>
    <source>
        <strain evidence="5 6">DSM 27192</strain>
    </source>
</reference>
<keyword evidence="6" id="KW-1185">Reference proteome</keyword>
<protein>
    <recommendedName>
        <fullName evidence="4">SMP-30/Gluconolactonase/LRE-like region domain-containing protein</fullName>
    </recommendedName>
</protein>
<feature type="binding site" evidence="3">
    <location>
        <position position="183"/>
    </location>
    <ligand>
        <name>a divalent metal cation</name>
        <dbReference type="ChEBI" id="CHEBI:60240"/>
    </ligand>
</feature>
<dbReference type="PANTHER" id="PTHR10907:SF47">
    <property type="entry name" value="REGUCALCIN"/>
    <property type="match status" value="1"/>
</dbReference>
<evidence type="ECO:0000313" key="6">
    <source>
        <dbReference type="Proteomes" id="UP000279259"/>
    </source>
</evidence>
<keyword evidence="3" id="KW-0479">Metal-binding</keyword>
<dbReference type="AlphaFoldDB" id="A0A427XVI5"/>
<name>A0A427XVI5_9TREE</name>
<comment type="similarity">
    <text evidence="1">Belongs to the SMP-30/CGR1 family.</text>
</comment>
<evidence type="ECO:0000313" key="5">
    <source>
        <dbReference type="EMBL" id="RSH82843.1"/>
    </source>
</evidence>
<dbReference type="InterPro" id="IPR011042">
    <property type="entry name" value="6-blade_b-propeller_TolB-like"/>
</dbReference>
<accession>A0A427XVI5</accession>
<dbReference type="Pfam" id="PF08450">
    <property type="entry name" value="SGL"/>
    <property type="match status" value="1"/>
</dbReference>
<proteinExistence type="inferred from homology"/>
<sequence length="271" mass="30245">MLPKKYTISKPLLDLRMTLGEGCVWDSRSQRLYFVDIDLNTVYVYDPKEDKYGYSHFDKNVTAIALLEEAQEGLVASIEDNFAFIPPSSLPQPLLHRSQLPEEQGALVSAEKQYLVIPTSTVSILPKEARLNEGAVDPAGRFLAGTMGKEFGSHNGRMWALQPAADGKGWDAPLVYDHITCTNGMAWTDGGKKMYFTDSWVKEIVTFDYDIEQGTMSSRKVFSDISATEYGYPDGLCLDDQGGVWTARWSAGKVLRLNPKTAEIDVEIDIR</sequence>
<organism evidence="5 6">
    <name type="scientific">Saitozyma podzolica</name>
    <dbReference type="NCBI Taxonomy" id="1890683"/>
    <lineage>
        <taxon>Eukaryota</taxon>
        <taxon>Fungi</taxon>
        <taxon>Dikarya</taxon>
        <taxon>Basidiomycota</taxon>
        <taxon>Agaricomycotina</taxon>
        <taxon>Tremellomycetes</taxon>
        <taxon>Tremellales</taxon>
        <taxon>Trimorphomycetaceae</taxon>
        <taxon>Saitozyma</taxon>
    </lineage>
</organism>
<feature type="binding site" evidence="3">
    <location>
        <position position="21"/>
    </location>
    <ligand>
        <name>a divalent metal cation</name>
        <dbReference type="ChEBI" id="CHEBI:60240"/>
    </ligand>
</feature>
<feature type="domain" description="SMP-30/Gluconolactonase/LRE-like region" evidence="4">
    <location>
        <begin position="19"/>
        <end position="266"/>
    </location>
</feature>
<keyword evidence="3" id="KW-0862">Zinc</keyword>
<comment type="caution">
    <text evidence="5">The sequence shown here is derived from an EMBL/GenBank/DDBJ whole genome shotgun (WGS) entry which is preliminary data.</text>
</comment>
<dbReference type="GO" id="GO:0019853">
    <property type="term" value="P:L-ascorbic acid biosynthetic process"/>
    <property type="evidence" value="ECO:0007669"/>
    <property type="project" value="TreeGrafter"/>
</dbReference>
<evidence type="ECO:0000256" key="2">
    <source>
        <dbReference type="PIRSR" id="PIRSR605511-1"/>
    </source>
</evidence>
<evidence type="ECO:0000256" key="1">
    <source>
        <dbReference type="ARBA" id="ARBA00008853"/>
    </source>
</evidence>
<comment type="cofactor">
    <cofactor evidence="3">
        <name>Zn(2+)</name>
        <dbReference type="ChEBI" id="CHEBI:29105"/>
    </cofactor>
    <text evidence="3">Binds 1 divalent metal cation per subunit.</text>
</comment>
<dbReference type="Gene3D" id="2.120.10.30">
    <property type="entry name" value="TolB, C-terminal domain"/>
    <property type="match status" value="1"/>
</dbReference>
<dbReference type="InterPro" id="IPR013658">
    <property type="entry name" value="SGL"/>
</dbReference>
<dbReference type="SUPFAM" id="SSF63829">
    <property type="entry name" value="Calcium-dependent phosphotriesterase"/>
    <property type="match status" value="1"/>
</dbReference>
<dbReference type="STRING" id="1890683.A0A427XVI5"/>
<feature type="binding site" evidence="3">
    <location>
        <position position="132"/>
    </location>
    <ligand>
        <name>substrate</name>
    </ligand>
</feature>
<evidence type="ECO:0000259" key="4">
    <source>
        <dbReference type="Pfam" id="PF08450"/>
    </source>
</evidence>
<feature type="binding site" evidence="3">
    <location>
        <position position="150"/>
    </location>
    <ligand>
        <name>substrate</name>
    </ligand>
</feature>
<dbReference type="InterPro" id="IPR005511">
    <property type="entry name" value="SMP-30"/>
</dbReference>
<dbReference type="GO" id="GO:0005509">
    <property type="term" value="F:calcium ion binding"/>
    <property type="evidence" value="ECO:0007669"/>
    <property type="project" value="TreeGrafter"/>
</dbReference>
<dbReference type="OrthoDB" id="423498at2759"/>
<dbReference type="EMBL" id="RSCD01000026">
    <property type="protein sequence ID" value="RSH82843.1"/>
    <property type="molecule type" value="Genomic_DNA"/>
</dbReference>
<feature type="active site" description="Proton donor/acceptor" evidence="2">
    <location>
        <position position="234"/>
    </location>
</feature>
<feature type="binding site" evidence="3">
    <location>
        <position position="234"/>
    </location>
    <ligand>
        <name>a divalent metal cation</name>
        <dbReference type="ChEBI" id="CHEBI:60240"/>
    </ligand>
</feature>
<evidence type="ECO:0000256" key="3">
    <source>
        <dbReference type="PIRSR" id="PIRSR605511-2"/>
    </source>
</evidence>
<feature type="binding site" evidence="3">
    <location>
        <position position="130"/>
    </location>
    <ligand>
        <name>substrate</name>
    </ligand>
</feature>
<dbReference type="Proteomes" id="UP000279259">
    <property type="component" value="Unassembled WGS sequence"/>
</dbReference>
<dbReference type="PRINTS" id="PR01790">
    <property type="entry name" value="SMP30FAMILY"/>
</dbReference>
<dbReference type="GO" id="GO:0004341">
    <property type="term" value="F:gluconolactonase activity"/>
    <property type="evidence" value="ECO:0007669"/>
    <property type="project" value="TreeGrafter"/>
</dbReference>
<dbReference type="PANTHER" id="PTHR10907">
    <property type="entry name" value="REGUCALCIN"/>
    <property type="match status" value="1"/>
</dbReference>